<evidence type="ECO:0000313" key="7">
    <source>
        <dbReference type="EMBL" id="SQH76565.1"/>
    </source>
</evidence>
<evidence type="ECO:0000313" key="8">
    <source>
        <dbReference type="Proteomes" id="UP000250123"/>
    </source>
</evidence>
<dbReference type="RefSeq" id="WP_231926286.1">
    <property type="nucleotide sequence ID" value="NZ_LS483452.1"/>
</dbReference>
<dbReference type="InterPro" id="IPR050925">
    <property type="entry name" value="Rhomboid_protease_S54"/>
</dbReference>
<protein>
    <recommendedName>
        <fullName evidence="6">Peptidase S54 rhomboid domain-containing protein</fullName>
    </recommendedName>
</protein>
<dbReference type="NCBIfam" id="TIGR03902">
    <property type="entry name" value="rhom_GG_sort"/>
    <property type="match status" value="1"/>
</dbReference>
<accession>A0A330M3N1</accession>
<dbReference type="SUPFAM" id="SSF144091">
    <property type="entry name" value="Rhomboid-like"/>
    <property type="match status" value="1"/>
</dbReference>
<evidence type="ECO:0000256" key="4">
    <source>
        <dbReference type="ARBA" id="ARBA00023136"/>
    </source>
</evidence>
<evidence type="ECO:0000256" key="5">
    <source>
        <dbReference type="SAM" id="Phobius"/>
    </source>
</evidence>
<dbReference type="PANTHER" id="PTHR43731:SF16">
    <property type="entry name" value="RHOMBOSORTASE"/>
    <property type="match status" value="1"/>
</dbReference>
<feature type="transmembrane region" description="Helical" evidence="5">
    <location>
        <begin position="12"/>
        <end position="33"/>
    </location>
</feature>
<keyword evidence="2 5" id="KW-0812">Transmembrane</keyword>
<dbReference type="InterPro" id="IPR022764">
    <property type="entry name" value="Peptidase_S54_rhomboid_dom"/>
</dbReference>
<dbReference type="InterPro" id="IPR035952">
    <property type="entry name" value="Rhomboid-like_sf"/>
</dbReference>
<gene>
    <name evidence="7" type="ORF">SHEWBE_2602</name>
</gene>
<evidence type="ECO:0000259" key="6">
    <source>
        <dbReference type="Pfam" id="PF01694"/>
    </source>
</evidence>
<dbReference type="EMBL" id="LS483452">
    <property type="protein sequence ID" value="SQH76565.1"/>
    <property type="molecule type" value="Genomic_DNA"/>
</dbReference>
<feature type="transmembrane region" description="Helical" evidence="5">
    <location>
        <begin position="142"/>
        <end position="158"/>
    </location>
</feature>
<keyword evidence="4 5" id="KW-0472">Membrane</keyword>
<comment type="subcellular location">
    <subcellularLocation>
        <location evidence="1">Membrane</location>
        <topology evidence="1">Multi-pass membrane protein</topology>
    </subcellularLocation>
</comment>
<evidence type="ECO:0000256" key="1">
    <source>
        <dbReference type="ARBA" id="ARBA00004141"/>
    </source>
</evidence>
<dbReference type="Pfam" id="PF01694">
    <property type="entry name" value="Rhomboid"/>
    <property type="match status" value="1"/>
</dbReference>
<reference evidence="8" key="1">
    <citation type="submission" date="2018-06" db="EMBL/GenBank/DDBJ databases">
        <authorList>
            <person name="Cea G.-C."/>
            <person name="William W."/>
        </authorList>
    </citation>
    <scope>NUCLEOTIDE SEQUENCE [LARGE SCALE GENOMIC DNA]</scope>
    <source>
        <strain evidence="8">DB21MT-2</strain>
    </source>
</reference>
<dbReference type="Proteomes" id="UP000250123">
    <property type="component" value="Chromosome SHEWBE"/>
</dbReference>
<feature type="transmembrane region" description="Helical" evidence="5">
    <location>
        <begin position="112"/>
        <end position="130"/>
    </location>
</feature>
<dbReference type="InterPro" id="IPR023826">
    <property type="entry name" value="Rhom-like_SP_proteobac"/>
</dbReference>
<evidence type="ECO:0000256" key="3">
    <source>
        <dbReference type="ARBA" id="ARBA00022989"/>
    </source>
</evidence>
<keyword evidence="3 5" id="KW-1133">Transmembrane helix</keyword>
<dbReference type="KEGG" id="sbk:SHEWBE_2602"/>
<feature type="domain" description="Peptidase S54 rhomboid" evidence="6">
    <location>
        <begin position="49"/>
        <end position="192"/>
    </location>
</feature>
<sequence length="205" mass="22773">MTLIAPTKIRQWLSSSYCLLTLITILCIGLYWLNLADSLAYRRVEIGDGEYWRLLSGNLLHTNVWHLLMNLVGLWVIVLLHHSHYRLLLFTSLFGLCCLLQGIGLYLFYPGLIGYVGLSGMLHGLFTYGAIKDITTGLKSGYLLLFGVIIKVAYEQVYGASQEVTEMIGARVATEAHLVGVISGIIIFFILYAISALRRLGADTG</sequence>
<dbReference type="Gene3D" id="1.20.1540.10">
    <property type="entry name" value="Rhomboid-like"/>
    <property type="match status" value="1"/>
</dbReference>
<name>A0A330M3N1_9GAMM</name>
<evidence type="ECO:0000256" key="2">
    <source>
        <dbReference type="ARBA" id="ARBA00022692"/>
    </source>
</evidence>
<feature type="transmembrane region" description="Helical" evidence="5">
    <location>
        <begin position="178"/>
        <end position="197"/>
    </location>
</feature>
<dbReference type="GO" id="GO:0004252">
    <property type="term" value="F:serine-type endopeptidase activity"/>
    <property type="evidence" value="ECO:0007669"/>
    <property type="project" value="InterPro"/>
</dbReference>
<dbReference type="PANTHER" id="PTHR43731">
    <property type="entry name" value="RHOMBOID PROTEASE"/>
    <property type="match status" value="1"/>
</dbReference>
<organism evidence="7 8">
    <name type="scientific">Shewanella benthica</name>
    <dbReference type="NCBI Taxonomy" id="43661"/>
    <lineage>
        <taxon>Bacteria</taxon>
        <taxon>Pseudomonadati</taxon>
        <taxon>Pseudomonadota</taxon>
        <taxon>Gammaproteobacteria</taxon>
        <taxon>Alteromonadales</taxon>
        <taxon>Shewanellaceae</taxon>
        <taxon>Shewanella</taxon>
    </lineage>
</organism>
<dbReference type="GO" id="GO:0016020">
    <property type="term" value="C:membrane"/>
    <property type="evidence" value="ECO:0007669"/>
    <property type="project" value="UniProtKB-SubCell"/>
</dbReference>
<proteinExistence type="predicted"/>
<dbReference type="AlphaFoldDB" id="A0A330M3N1"/>
<feature type="transmembrane region" description="Helical" evidence="5">
    <location>
        <begin position="87"/>
        <end position="106"/>
    </location>
</feature>
<feature type="transmembrane region" description="Helical" evidence="5">
    <location>
        <begin position="63"/>
        <end position="80"/>
    </location>
</feature>